<sequence length="102" mass="11502">MSEKLSTKHSKFDPSQDYKRFTNSSQVHDPSKTQIQCNSLPIHQQAWSQIPIAIFQQSKNSQKTLRPLDYTSFAIHHCSSVGGAMILYEEHAKIVLKVSAGD</sequence>
<evidence type="ECO:0000313" key="2">
    <source>
        <dbReference type="EMBL" id="KAG0558475.1"/>
    </source>
</evidence>
<keyword evidence="3" id="KW-1185">Reference proteome</keyword>
<proteinExistence type="predicted"/>
<protein>
    <submittedName>
        <fullName evidence="2">Uncharacterized protein</fullName>
    </submittedName>
</protein>
<accession>A0A8T0GIR7</accession>
<feature type="compositionally biased region" description="Basic and acidic residues" evidence="1">
    <location>
        <begin position="1"/>
        <end position="20"/>
    </location>
</feature>
<dbReference type="EMBL" id="CM026431">
    <property type="protein sequence ID" value="KAG0558475.1"/>
    <property type="molecule type" value="Genomic_DNA"/>
</dbReference>
<dbReference type="Proteomes" id="UP000822688">
    <property type="component" value="Chromosome 10"/>
</dbReference>
<dbReference type="AlphaFoldDB" id="A0A8T0GIR7"/>
<evidence type="ECO:0000313" key="3">
    <source>
        <dbReference type="Proteomes" id="UP000822688"/>
    </source>
</evidence>
<feature type="region of interest" description="Disordered" evidence="1">
    <location>
        <begin position="1"/>
        <end position="31"/>
    </location>
</feature>
<name>A0A8T0GIR7_CERPU</name>
<feature type="compositionally biased region" description="Polar residues" evidence="1">
    <location>
        <begin position="21"/>
        <end position="31"/>
    </location>
</feature>
<comment type="caution">
    <text evidence="2">The sequence shown here is derived from an EMBL/GenBank/DDBJ whole genome shotgun (WGS) entry which is preliminary data.</text>
</comment>
<gene>
    <name evidence="2" type="ORF">KC19_10G031100</name>
</gene>
<organism evidence="2 3">
    <name type="scientific">Ceratodon purpureus</name>
    <name type="common">Fire moss</name>
    <name type="synonym">Dicranum purpureum</name>
    <dbReference type="NCBI Taxonomy" id="3225"/>
    <lineage>
        <taxon>Eukaryota</taxon>
        <taxon>Viridiplantae</taxon>
        <taxon>Streptophyta</taxon>
        <taxon>Embryophyta</taxon>
        <taxon>Bryophyta</taxon>
        <taxon>Bryophytina</taxon>
        <taxon>Bryopsida</taxon>
        <taxon>Dicranidae</taxon>
        <taxon>Pseudoditrichales</taxon>
        <taxon>Ditrichaceae</taxon>
        <taxon>Ceratodon</taxon>
    </lineage>
</organism>
<reference evidence="2" key="1">
    <citation type="submission" date="2020-06" db="EMBL/GenBank/DDBJ databases">
        <title>WGS assembly of Ceratodon purpureus strain R40.</title>
        <authorList>
            <person name="Carey S.B."/>
            <person name="Jenkins J."/>
            <person name="Shu S."/>
            <person name="Lovell J.T."/>
            <person name="Sreedasyam A."/>
            <person name="Maumus F."/>
            <person name="Tiley G.P."/>
            <person name="Fernandez-Pozo N."/>
            <person name="Barry K."/>
            <person name="Chen C."/>
            <person name="Wang M."/>
            <person name="Lipzen A."/>
            <person name="Daum C."/>
            <person name="Saski C.A."/>
            <person name="Payton A.C."/>
            <person name="Mcbreen J.C."/>
            <person name="Conrad R.E."/>
            <person name="Kollar L.M."/>
            <person name="Olsson S."/>
            <person name="Huttunen S."/>
            <person name="Landis J.B."/>
            <person name="Wickett N.J."/>
            <person name="Johnson M.G."/>
            <person name="Rensing S.A."/>
            <person name="Grimwood J."/>
            <person name="Schmutz J."/>
            <person name="Mcdaniel S.F."/>
        </authorList>
    </citation>
    <scope>NUCLEOTIDE SEQUENCE</scope>
    <source>
        <strain evidence="2">R40</strain>
    </source>
</reference>
<evidence type="ECO:0000256" key="1">
    <source>
        <dbReference type="SAM" id="MobiDB-lite"/>
    </source>
</evidence>